<keyword evidence="2" id="KW-1185">Reference proteome</keyword>
<accession>A0A0G3H3C6</accession>
<evidence type="ECO:0000313" key="2">
    <source>
        <dbReference type="Proteomes" id="UP000035199"/>
    </source>
</evidence>
<dbReference type="EMBL" id="CP011542">
    <property type="protein sequence ID" value="AKK06323.1"/>
    <property type="molecule type" value="Genomic_DNA"/>
</dbReference>
<dbReference type="AlphaFoldDB" id="A0A0G3H3C6"/>
<reference evidence="2" key="2">
    <citation type="submission" date="2015-05" db="EMBL/GenBank/DDBJ databases">
        <title>Complete genome sequence of Corynebacterium mustelae DSM 45274, isolated from various tissues of a male ferret with lethal sepsis.</title>
        <authorList>
            <person name="Ruckert C."/>
            <person name="Albersmeier A."/>
            <person name="Winkler A."/>
            <person name="Tauch A."/>
        </authorList>
    </citation>
    <scope>NUCLEOTIDE SEQUENCE [LARGE SCALE GENOMIC DNA]</scope>
    <source>
        <strain evidence="2">DSM 45274</strain>
    </source>
</reference>
<dbReference type="STRING" id="571915.CMUST_10035"/>
<dbReference type="OrthoDB" id="4390846at2"/>
<dbReference type="InterPro" id="IPR011004">
    <property type="entry name" value="Trimer_LpxA-like_sf"/>
</dbReference>
<proteinExistence type="predicted"/>
<dbReference type="PATRIC" id="fig|571915.4.peg.2130"/>
<evidence type="ECO:0000313" key="1">
    <source>
        <dbReference type="EMBL" id="AKK06323.1"/>
    </source>
</evidence>
<sequence length="506" mass="53853">MSDIHFELTHETKTAISGEVLYRIRAVRDIPARFVCEGELGGWVSSTHTPSGEPRIGKNAWVEGEAQVFEGARVTGHARVGGEAILSGNALVKGRARVFGDPQIGGNAIVRGGSTIRGGKICGDAQVSGEAQVHGKVWGQARVSGQAIVSCSGRVTGRAHVCERATVENSLVEGRAKIAGTATVTGDSHVFGRARLGGVAWVNGATVGGSAVITAPLPSHAVVVGPAHITHFTHCFVAGPMSTGGTVTVYRTHKHKAKVDAHSPLNTHERAIVAHAQQQVLAKRPEPPLCFELTDRKRVLSDGTVVYQIRATRDHHYLGVTAGDVGGWVSSTHTDDGTARIIDSWVAGNAIVRDNARIVEEVLVEGNAVIKDEAYLYQGVVVGGDTVVGGSTTITTQAEITGNAVLSGAGRIYPYVFAELTGPIPDACLYTVDDHRLLEVEGVQVTVTRTRKNRAHIAYLDTETHTWSTRSPFAGPLHPEILAIVREWECTCNLGVFVNQPEPFRT</sequence>
<reference evidence="1 2" key="1">
    <citation type="journal article" date="2015" name="Genome Announc.">
        <title>Complete Genome Sequence of the Type Strain Corynebacterium mustelae DSM 45274, Isolated from Various Tissues of a Male Ferret with Lethal Sepsis.</title>
        <authorList>
            <person name="Ruckert C."/>
            <person name="Eimer J."/>
            <person name="Winkler A."/>
            <person name="Tauch A."/>
        </authorList>
    </citation>
    <scope>NUCLEOTIDE SEQUENCE [LARGE SCALE GENOMIC DNA]</scope>
    <source>
        <strain evidence="1 2">DSM 45274</strain>
    </source>
</reference>
<organism evidence="1 2">
    <name type="scientific">Corynebacterium mustelae</name>
    <dbReference type="NCBI Taxonomy" id="571915"/>
    <lineage>
        <taxon>Bacteria</taxon>
        <taxon>Bacillati</taxon>
        <taxon>Actinomycetota</taxon>
        <taxon>Actinomycetes</taxon>
        <taxon>Mycobacteriales</taxon>
        <taxon>Corynebacteriaceae</taxon>
        <taxon>Corynebacterium</taxon>
    </lineage>
</organism>
<dbReference type="Gene3D" id="2.160.10.10">
    <property type="entry name" value="Hexapeptide repeat proteins"/>
    <property type="match status" value="2"/>
</dbReference>
<dbReference type="Proteomes" id="UP000035199">
    <property type="component" value="Chromosome"/>
</dbReference>
<name>A0A0G3H3C6_9CORY</name>
<protein>
    <submittedName>
        <fullName evidence="1">Polymer-forming cytoskeletal</fullName>
    </submittedName>
</protein>
<dbReference type="RefSeq" id="WP_052844637.1">
    <property type="nucleotide sequence ID" value="NZ_CP011542.1"/>
</dbReference>
<gene>
    <name evidence="1" type="ORF">CMUST_10035</name>
</gene>
<dbReference type="SUPFAM" id="SSF51161">
    <property type="entry name" value="Trimeric LpxA-like enzymes"/>
    <property type="match status" value="2"/>
</dbReference>
<dbReference type="KEGG" id="cmv:CMUST_10035"/>